<keyword evidence="2" id="KW-0560">Oxidoreductase</keyword>
<dbReference type="InterPro" id="IPR002347">
    <property type="entry name" value="SDR_fam"/>
</dbReference>
<dbReference type="RefSeq" id="WP_051624843.1">
    <property type="nucleotide sequence ID" value="NZ_ARYL01000019.1"/>
</dbReference>
<dbReference type="PROSITE" id="PS00061">
    <property type="entry name" value="ADH_SHORT"/>
    <property type="match status" value="1"/>
</dbReference>
<sequence length="263" mass="27542">MIDYAGKVALVTGAGSGIGRALAEALAWRGAKVVCADIDEAAAKATASGIGHSAMAIACDLADHDAAGALIAEAADWQGRLDLVCSNAGIGFGKRLIKQQQDAAAERLMEVNLFANLRIAQAYARLMQSTGASGRLMITGSENSLSRPDAVQGSGQGLYAVTKHGVLIMTEWMRDEFRSGNVPVELHILMPGAVYTGLIAPLIPDPAKAPAGLNLIMPERCAEIALRGMDLGLFYIPTHAHIAEDMKPRTQGVADALEALGLR</sequence>
<evidence type="ECO:0000256" key="2">
    <source>
        <dbReference type="ARBA" id="ARBA00023002"/>
    </source>
</evidence>
<organism evidence="3 4">
    <name type="scientific">Hyphomonas oceanitis SCH89</name>
    <dbReference type="NCBI Taxonomy" id="1280953"/>
    <lineage>
        <taxon>Bacteria</taxon>
        <taxon>Pseudomonadati</taxon>
        <taxon>Pseudomonadota</taxon>
        <taxon>Alphaproteobacteria</taxon>
        <taxon>Hyphomonadales</taxon>
        <taxon>Hyphomonadaceae</taxon>
        <taxon>Hyphomonas</taxon>
    </lineage>
</organism>
<dbReference type="InterPro" id="IPR036291">
    <property type="entry name" value="NAD(P)-bd_dom_sf"/>
</dbReference>
<evidence type="ECO:0000313" key="4">
    <source>
        <dbReference type="Proteomes" id="UP000024942"/>
    </source>
</evidence>
<dbReference type="SUPFAM" id="SSF51735">
    <property type="entry name" value="NAD(P)-binding Rossmann-fold domains"/>
    <property type="match status" value="1"/>
</dbReference>
<evidence type="ECO:0000256" key="1">
    <source>
        <dbReference type="ARBA" id="ARBA00006484"/>
    </source>
</evidence>
<dbReference type="InterPro" id="IPR020904">
    <property type="entry name" value="Sc_DH/Rdtase_CS"/>
</dbReference>
<comment type="caution">
    <text evidence="3">The sequence shown here is derived from an EMBL/GenBank/DDBJ whole genome shotgun (WGS) entry which is preliminary data.</text>
</comment>
<reference evidence="3 4" key="1">
    <citation type="journal article" date="2014" name="Antonie Van Leeuwenhoek">
        <title>Hyphomonas beringensis sp. nov. and Hyphomonas chukchiensis sp. nov., isolated from surface seawater of the Bering Sea and Chukchi Sea.</title>
        <authorList>
            <person name="Li C."/>
            <person name="Lai Q."/>
            <person name="Li G."/>
            <person name="Dong C."/>
            <person name="Wang J."/>
            <person name="Liao Y."/>
            <person name="Shao Z."/>
        </authorList>
    </citation>
    <scope>NUCLEOTIDE SEQUENCE [LARGE SCALE GENOMIC DNA]</scope>
    <source>
        <strain evidence="3 4">SCH89</strain>
    </source>
</reference>
<dbReference type="Proteomes" id="UP000024942">
    <property type="component" value="Unassembled WGS sequence"/>
</dbReference>
<dbReference type="CDD" id="cd05233">
    <property type="entry name" value="SDR_c"/>
    <property type="match status" value="1"/>
</dbReference>
<evidence type="ECO:0000313" key="3">
    <source>
        <dbReference type="EMBL" id="KDA01927.1"/>
    </source>
</evidence>
<dbReference type="STRING" id="1280953.HOC_12757"/>
<dbReference type="GO" id="GO:0016491">
    <property type="term" value="F:oxidoreductase activity"/>
    <property type="evidence" value="ECO:0007669"/>
    <property type="project" value="UniProtKB-KW"/>
</dbReference>
<dbReference type="PANTHER" id="PTHR43669">
    <property type="entry name" value="5-KETO-D-GLUCONATE 5-REDUCTASE"/>
    <property type="match status" value="1"/>
</dbReference>
<comment type="similarity">
    <text evidence="1">Belongs to the short-chain dehydrogenases/reductases (SDR) family.</text>
</comment>
<proteinExistence type="inferred from homology"/>
<protein>
    <submittedName>
        <fullName evidence="3">2-hydroxycyclohexanecarboxyl-CoA dehydrogenase</fullName>
    </submittedName>
</protein>
<dbReference type="PRINTS" id="PR00081">
    <property type="entry name" value="GDHRDH"/>
</dbReference>
<dbReference type="eggNOG" id="COG4221">
    <property type="taxonomic scope" value="Bacteria"/>
</dbReference>
<dbReference type="PANTHER" id="PTHR43669:SF3">
    <property type="entry name" value="ALCOHOL DEHYDROGENASE, PUTATIVE (AFU_ORTHOLOGUE AFUA_3G03445)-RELATED"/>
    <property type="match status" value="1"/>
</dbReference>
<dbReference type="PATRIC" id="fig|1280953.3.peg.2568"/>
<dbReference type="EMBL" id="ARYL01000019">
    <property type="protein sequence ID" value="KDA01927.1"/>
    <property type="molecule type" value="Genomic_DNA"/>
</dbReference>
<keyword evidence="4" id="KW-1185">Reference proteome</keyword>
<dbReference type="OrthoDB" id="210852at2"/>
<dbReference type="Gene3D" id="3.40.50.720">
    <property type="entry name" value="NAD(P)-binding Rossmann-like Domain"/>
    <property type="match status" value="1"/>
</dbReference>
<dbReference type="Pfam" id="PF00106">
    <property type="entry name" value="adh_short"/>
    <property type="match status" value="1"/>
</dbReference>
<dbReference type="AlphaFoldDB" id="A0A059G524"/>
<name>A0A059G524_9PROT</name>
<gene>
    <name evidence="3" type="ORF">HOC_12757</name>
</gene>
<accession>A0A059G524</accession>